<dbReference type="SUPFAM" id="SSF50952">
    <property type="entry name" value="Soluble quinoprotein glucose dehydrogenase"/>
    <property type="match status" value="1"/>
</dbReference>
<dbReference type="PANTHER" id="PTHR19328:SF75">
    <property type="entry name" value="ALDOSE SUGAR DEHYDROGENASE YLII"/>
    <property type="match status" value="1"/>
</dbReference>
<dbReference type="AlphaFoldDB" id="A0A381YL48"/>
<dbReference type="EMBL" id="UINC01018388">
    <property type="protein sequence ID" value="SVA77197.1"/>
    <property type="molecule type" value="Genomic_DNA"/>
</dbReference>
<evidence type="ECO:0000313" key="2">
    <source>
        <dbReference type="EMBL" id="SVA77197.1"/>
    </source>
</evidence>
<evidence type="ECO:0000259" key="1">
    <source>
        <dbReference type="Pfam" id="PF07995"/>
    </source>
</evidence>
<name>A0A381YL48_9ZZZZ</name>
<organism evidence="2">
    <name type="scientific">marine metagenome</name>
    <dbReference type="NCBI Taxonomy" id="408172"/>
    <lineage>
        <taxon>unclassified sequences</taxon>
        <taxon>metagenomes</taxon>
        <taxon>ecological metagenomes</taxon>
    </lineage>
</organism>
<dbReference type="Pfam" id="PF07995">
    <property type="entry name" value="GSDH"/>
    <property type="match status" value="1"/>
</dbReference>
<dbReference type="InterPro" id="IPR011041">
    <property type="entry name" value="Quinoprot_gluc/sorb_DH_b-prop"/>
</dbReference>
<sequence length="374" mass="41755">MKKYFMKKTLLTIVCLICFGIYANHHEKGYKFETLAEGLSFPWGIAFLSNDEILVTEKTGQLRLIKNGELLEEPISGVPESLFKGQGGLEGIVLHPDFVNNKYLYLAFSETDEDNIKLNTLRVVRGQLEGHKLSNVKTIFRASPLRKTVQHYGAKMVFLKDGTLLITSGEGFSYREEAQKLNNHFGKVIRVNDDGSIPADNPFVSTPEAKPEIWSYGHRNPQGIVINSDGSVVYEHEHGPRGGDELNIIKKGNNYGWPAITYGIDYSGALISPFKKKEGTEQPIKYWVPSIAPSGMTFYDGDLFPEWKGSLFISALVSRDVRRISVDGNKIVEEEILFSSLDQRIRNVVSAPDGSLVLATDSNKGKLIRVVPNN</sequence>
<proteinExistence type="predicted"/>
<gene>
    <name evidence="2" type="ORF">METZ01_LOCUS130051</name>
</gene>
<dbReference type="InterPro" id="IPR011042">
    <property type="entry name" value="6-blade_b-propeller_TolB-like"/>
</dbReference>
<dbReference type="InterPro" id="IPR012938">
    <property type="entry name" value="Glc/Sorbosone_DH"/>
</dbReference>
<feature type="domain" description="Glucose/Sorbosone dehydrogenase" evidence="1">
    <location>
        <begin position="40"/>
        <end position="369"/>
    </location>
</feature>
<dbReference type="PANTHER" id="PTHR19328">
    <property type="entry name" value="HEDGEHOG-INTERACTING PROTEIN"/>
    <property type="match status" value="1"/>
</dbReference>
<accession>A0A381YL48</accession>
<reference evidence="2" key="1">
    <citation type="submission" date="2018-05" db="EMBL/GenBank/DDBJ databases">
        <authorList>
            <person name="Lanie J.A."/>
            <person name="Ng W.-L."/>
            <person name="Kazmierczak K.M."/>
            <person name="Andrzejewski T.M."/>
            <person name="Davidsen T.M."/>
            <person name="Wayne K.J."/>
            <person name="Tettelin H."/>
            <person name="Glass J.I."/>
            <person name="Rusch D."/>
            <person name="Podicherti R."/>
            <person name="Tsui H.-C.T."/>
            <person name="Winkler M.E."/>
        </authorList>
    </citation>
    <scope>NUCLEOTIDE SEQUENCE</scope>
</reference>
<protein>
    <recommendedName>
        <fullName evidence="1">Glucose/Sorbosone dehydrogenase domain-containing protein</fullName>
    </recommendedName>
</protein>
<dbReference type="Gene3D" id="2.120.10.30">
    <property type="entry name" value="TolB, C-terminal domain"/>
    <property type="match status" value="1"/>
</dbReference>